<evidence type="ECO:0000256" key="1">
    <source>
        <dbReference type="ARBA" id="ARBA00004651"/>
    </source>
</evidence>
<dbReference type="PROSITE" id="PS50125">
    <property type="entry name" value="GUANYLATE_CYCLASE_2"/>
    <property type="match status" value="1"/>
</dbReference>
<dbReference type="Pfam" id="PF00672">
    <property type="entry name" value="HAMP"/>
    <property type="match status" value="1"/>
</dbReference>
<dbReference type="Gene3D" id="3.30.70.1230">
    <property type="entry name" value="Nucleotide cyclase"/>
    <property type="match status" value="1"/>
</dbReference>
<dbReference type="PANTHER" id="PTHR43081">
    <property type="entry name" value="ADENYLATE CYCLASE, TERMINAL-DIFFERENTIATION SPECIFIC-RELATED"/>
    <property type="match status" value="1"/>
</dbReference>
<keyword evidence="6 7" id="KW-0472">Membrane</keyword>
<keyword evidence="5 7" id="KW-1133">Transmembrane helix</keyword>
<keyword evidence="11" id="KW-1185">Reference proteome</keyword>
<reference evidence="10 11" key="1">
    <citation type="journal article" date="2020" name="Nature">
        <title>Bacterial chemolithoautotrophy via manganese oxidation.</title>
        <authorList>
            <person name="Yu H."/>
            <person name="Leadbetter J.R."/>
        </authorList>
    </citation>
    <scope>NUCLEOTIDE SEQUENCE [LARGE SCALE GENOMIC DNA]</scope>
    <source>
        <strain evidence="10 11">Mn-1</strain>
    </source>
</reference>
<dbReference type="GO" id="GO:0004016">
    <property type="term" value="F:adenylate cyclase activity"/>
    <property type="evidence" value="ECO:0007669"/>
    <property type="project" value="UniProtKB-ARBA"/>
</dbReference>
<dbReference type="GO" id="GO:0006171">
    <property type="term" value="P:cAMP biosynthetic process"/>
    <property type="evidence" value="ECO:0007669"/>
    <property type="project" value="TreeGrafter"/>
</dbReference>
<dbReference type="InterPro" id="IPR003660">
    <property type="entry name" value="HAMP_dom"/>
</dbReference>
<evidence type="ECO:0000259" key="8">
    <source>
        <dbReference type="PROSITE" id="PS50125"/>
    </source>
</evidence>
<dbReference type="GO" id="GO:0005886">
    <property type="term" value="C:plasma membrane"/>
    <property type="evidence" value="ECO:0007669"/>
    <property type="project" value="UniProtKB-SubCell"/>
</dbReference>
<dbReference type="RefSeq" id="WP_168062076.1">
    <property type="nucleotide sequence ID" value="NZ_VTOW01000003.1"/>
</dbReference>
<proteinExistence type="inferred from homology"/>
<dbReference type="GO" id="GO:0035556">
    <property type="term" value="P:intracellular signal transduction"/>
    <property type="evidence" value="ECO:0007669"/>
    <property type="project" value="InterPro"/>
</dbReference>
<evidence type="ECO:0000256" key="6">
    <source>
        <dbReference type="ARBA" id="ARBA00023136"/>
    </source>
</evidence>
<protein>
    <submittedName>
        <fullName evidence="10">HAMP domain-containing protein</fullName>
    </submittedName>
</protein>
<dbReference type="CDD" id="cd06225">
    <property type="entry name" value="HAMP"/>
    <property type="match status" value="1"/>
</dbReference>
<evidence type="ECO:0000256" key="7">
    <source>
        <dbReference type="SAM" id="Phobius"/>
    </source>
</evidence>
<comment type="subcellular location">
    <subcellularLocation>
        <location evidence="1">Cell membrane</location>
        <topology evidence="1">Multi-pass membrane protein</topology>
    </subcellularLocation>
</comment>
<feature type="domain" description="Guanylate cyclase" evidence="8">
    <location>
        <begin position="279"/>
        <end position="411"/>
    </location>
</feature>
<name>A0A7X6DS90_9BACT</name>
<evidence type="ECO:0000313" key="10">
    <source>
        <dbReference type="EMBL" id="NKE72440.1"/>
    </source>
</evidence>
<dbReference type="InterPro" id="IPR029151">
    <property type="entry name" value="Sensor-like_sf"/>
</dbReference>
<dbReference type="PROSITE" id="PS50885">
    <property type="entry name" value="HAMP"/>
    <property type="match status" value="1"/>
</dbReference>
<dbReference type="Pfam" id="PF17203">
    <property type="entry name" value="sCache_3_2"/>
    <property type="match status" value="1"/>
</dbReference>
<evidence type="ECO:0000256" key="4">
    <source>
        <dbReference type="ARBA" id="ARBA00022692"/>
    </source>
</evidence>
<dbReference type="EMBL" id="VTOW01000003">
    <property type="protein sequence ID" value="NKE72440.1"/>
    <property type="molecule type" value="Genomic_DNA"/>
</dbReference>
<evidence type="ECO:0000256" key="2">
    <source>
        <dbReference type="ARBA" id="ARBA00005381"/>
    </source>
</evidence>
<dbReference type="InterPro" id="IPR001054">
    <property type="entry name" value="A/G_cyclase"/>
</dbReference>
<dbReference type="SUPFAM" id="SSF55073">
    <property type="entry name" value="Nucleotide cyclase"/>
    <property type="match status" value="1"/>
</dbReference>
<feature type="domain" description="HAMP" evidence="9">
    <location>
        <begin position="194"/>
        <end position="245"/>
    </location>
</feature>
<dbReference type="AlphaFoldDB" id="A0A7X6DS90"/>
<dbReference type="SUPFAM" id="SSF103190">
    <property type="entry name" value="Sensory domain-like"/>
    <property type="match status" value="1"/>
</dbReference>
<dbReference type="SMART" id="SM00044">
    <property type="entry name" value="CYCc"/>
    <property type="match status" value="1"/>
</dbReference>
<dbReference type="CDD" id="cd07302">
    <property type="entry name" value="CHD"/>
    <property type="match status" value="1"/>
</dbReference>
<feature type="transmembrane region" description="Helical" evidence="7">
    <location>
        <begin position="176"/>
        <end position="197"/>
    </location>
</feature>
<dbReference type="FunFam" id="3.30.70.1230:FF:000016">
    <property type="entry name" value="Adenylate/guanylate cyclase domain-containing protein"/>
    <property type="match status" value="1"/>
</dbReference>
<sequence length="480" mass="53827">MILKKFNLKIKFSLLIGALLGLTLSLSYLITSRLMTESLTEEVTLRAASIAQGIAQYSQEAILTRDRLALETMISEASKDPAILYIFIVDVKQNILAHTDMTQQGRTYSPSVGGGQRQLMGGVELLTSHDLDGRERLDVITPILFAGQQVIGSVHVGFSKRPIYETVAQSQKKIRLFILLALCVGLLGAWLLAYVIVKPIRRLVQGVKAITEGDFPQIQMKSNDEIGLLVSNFNEMSRNLREKELIKRAFTQYVSENILESFLQNPKTLQLGGTRTEATILFTDVRNFTALAEQLEPSEVVHILNDYFAAVVEVVQKFEGTLDKFMGDAVMAVFGTPVRHENDEERAVRAAIEMNERFQLLKQKWIREGYPEIEIGIGINTGEVIAGNVGTLQRLAYTVIGNSVNMAARIEKLNKRYHTQILISASTYKRLESILDAIPLPPTRVRGKSEEIQVYVVVGFRTDSLFRKNVEFGTEQYKLI</sequence>
<dbReference type="InterPro" id="IPR050697">
    <property type="entry name" value="Adenylyl/Guanylyl_Cyclase_3/4"/>
</dbReference>
<dbReference type="Proteomes" id="UP000534783">
    <property type="component" value="Unassembled WGS sequence"/>
</dbReference>
<dbReference type="SUPFAM" id="SSF158472">
    <property type="entry name" value="HAMP domain-like"/>
    <property type="match status" value="1"/>
</dbReference>
<dbReference type="Gene3D" id="3.30.450.20">
    <property type="entry name" value="PAS domain"/>
    <property type="match status" value="1"/>
</dbReference>
<evidence type="ECO:0000256" key="5">
    <source>
        <dbReference type="ARBA" id="ARBA00022989"/>
    </source>
</evidence>
<dbReference type="InterPro" id="IPR033463">
    <property type="entry name" value="sCache_3"/>
</dbReference>
<dbReference type="SMART" id="SM00304">
    <property type="entry name" value="HAMP"/>
    <property type="match status" value="1"/>
</dbReference>
<evidence type="ECO:0000313" key="11">
    <source>
        <dbReference type="Proteomes" id="UP000534783"/>
    </source>
</evidence>
<dbReference type="InterPro" id="IPR029787">
    <property type="entry name" value="Nucleotide_cyclase"/>
</dbReference>
<keyword evidence="3" id="KW-1003">Cell membrane</keyword>
<dbReference type="Gene3D" id="6.10.340.10">
    <property type="match status" value="1"/>
</dbReference>
<comment type="caution">
    <text evidence="10">The sequence shown here is derived from an EMBL/GenBank/DDBJ whole genome shotgun (WGS) entry which is preliminary data.</text>
</comment>
<dbReference type="PANTHER" id="PTHR43081:SF1">
    <property type="entry name" value="ADENYLATE CYCLASE, TERMINAL-DIFFERENTIATION SPECIFIC"/>
    <property type="match status" value="1"/>
</dbReference>
<keyword evidence="4 7" id="KW-0812">Transmembrane</keyword>
<comment type="similarity">
    <text evidence="2">Belongs to the adenylyl cyclase class-3 family.</text>
</comment>
<gene>
    <name evidence="10" type="ORF">MNODULE_16940</name>
</gene>
<evidence type="ECO:0000256" key="3">
    <source>
        <dbReference type="ARBA" id="ARBA00022475"/>
    </source>
</evidence>
<evidence type="ECO:0000259" key="9">
    <source>
        <dbReference type="PROSITE" id="PS50885"/>
    </source>
</evidence>
<organism evidence="10 11">
    <name type="scientific">Candidatus Manganitrophus noduliformans</name>
    <dbReference type="NCBI Taxonomy" id="2606439"/>
    <lineage>
        <taxon>Bacteria</taxon>
        <taxon>Pseudomonadati</taxon>
        <taxon>Nitrospirota</taxon>
        <taxon>Nitrospiria</taxon>
        <taxon>Candidatus Troglogloeales</taxon>
        <taxon>Candidatus Manganitrophaceae</taxon>
        <taxon>Candidatus Manganitrophus</taxon>
    </lineage>
</organism>
<accession>A0A7X6DS90</accession>
<dbReference type="Pfam" id="PF00211">
    <property type="entry name" value="Guanylate_cyc"/>
    <property type="match status" value="1"/>
</dbReference>